<protein>
    <recommendedName>
        <fullName evidence="5">Cell surface protein</fullName>
    </recommendedName>
</protein>
<accession>A0A1H2UBI3</accession>
<dbReference type="Gene3D" id="2.60.40.680">
    <property type="match status" value="1"/>
</dbReference>
<organism evidence="3 4">
    <name type="scientific">Haloarcula vallismortis</name>
    <name type="common">Halobacterium vallismortis</name>
    <dbReference type="NCBI Taxonomy" id="28442"/>
    <lineage>
        <taxon>Archaea</taxon>
        <taxon>Methanobacteriati</taxon>
        <taxon>Methanobacteriota</taxon>
        <taxon>Stenosarchaea group</taxon>
        <taxon>Halobacteria</taxon>
        <taxon>Halobacteriales</taxon>
        <taxon>Haloarculaceae</taxon>
        <taxon>Haloarcula</taxon>
    </lineage>
</organism>
<keyword evidence="2" id="KW-1133">Transmembrane helix</keyword>
<reference evidence="3 4" key="1">
    <citation type="submission" date="2016-10" db="EMBL/GenBank/DDBJ databases">
        <authorList>
            <person name="de Groot N.N."/>
        </authorList>
    </citation>
    <scope>NUCLEOTIDE SEQUENCE [LARGE SCALE GENOMIC DNA]</scope>
    <source>
        <strain evidence="3 4">DSM 3756</strain>
    </source>
</reference>
<evidence type="ECO:0000256" key="1">
    <source>
        <dbReference type="SAM" id="MobiDB-lite"/>
    </source>
</evidence>
<dbReference type="STRING" id="28442.SAMN05443574_104136"/>
<gene>
    <name evidence="3" type="ORF">SAMN05443574_104136</name>
</gene>
<dbReference type="RefSeq" id="WP_004517886.1">
    <property type="nucleotide sequence ID" value="NZ_FNOF01000004.1"/>
</dbReference>
<dbReference type="Proteomes" id="UP000182573">
    <property type="component" value="Unassembled WGS sequence"/>
</dbReference>
<dbReference type="EMBL" id="FNOF01000004">
    <property type="protein sequence ID" value="SDW52969.1"/>
    <property type="molecule type" value="Genomic_DNA"/>
</dbReference>
<dbReference type="AlphaFoldDB" id="A0A1H2UBI3"/>
<evidence type="ECO:0000313" key="3">
    <source>
        <dbReference type="EMBL" id="SDW52969.1"/>
    </source>
</evidence>
<proteinExistence type="predicted"/>
<feature type="transmembrane region" description="Helical" evidence="2">
    <location>
        <begin position="12"/>
        <end position="35"/>
    </location>
</feature>
<feature type="compositionally biased region" description="Low complexity" evidence="1">
    <location>
        <begin position="185"/>
        <end position="211"/>
    </location>
</feature>
<sequence>MTDDTTCSIRGCVRATGIPLALVALVFLAGTVPALSAGQSTPTISIETDPVAAGETAAVSVVLTGAPDGLAGYQIELAVGDPAVARFENASYPDRLGLTTDPVISSDGGTITLEAADLDGQIQPGASDVGLATVQLAGVSGGETQVTVTSSQIDADGGGAVEPATEPTALTVSPDASTETAAAVAEASTSASEAAAESAGTASAAGATEGDAAGDGGEQPTTGANGSLPIMLTVAALAVMAALAAKISRQP</sequence>
<evidence type="ECO:0000313" key="4">
    <source>
        <dbReference type="Proteomes" id="UP000182573"/>
    </source>
</evidence>
<keyword evidence="2" id="KW-0472">Membrane</keyword>
<evidence type="ECO:0000256" key="2">
    <source>
        <dbReference type="SAM" id="Phobius"/>
    </source>
</evidence>
<keyword evidence="2" id="KW-0812">Transmembrane</keyword>
<name>A0A1H2UBI3_HALVA</name>
<feature type="region of interest" description="Disordered" evidence="1">
    <location>
        <begin position="185"/>
        <end position="224"/>
    </location>
</feature>
<evidence type="ECO:0008006" key="5">
    <source>
        <dbReference type="Google" id="ProtNLM"/>
    </source>
</evidence>